<proteinExistence type="predicted"/>
<evidence type="ECO:0000313" key="2">
    <source>
        <dbReference type="EMBL" id="CAK9108330.1"/>
    </source>
</evidence>
<dbReference type="EMBL" id="CAXAMN010027095">
    <property type="protein sequence ID" value="CAK9108330.1"/>
    <property type="molecule type" value="Genomic_DNA"/>
</dbReference>
<organism evidence="2 3">
    <name type="scientific">Durusdinium trenchii</name>
    <dbReference type="NCBI Taxonomy" id="1381693"/>
    <lineage>
        <taxon>Eukaryota</taxon>
        <taxon>Sar</taxon>
        <taxon>Alveolata</taxon>
        <taxon>Dinophyceae</taxon>
        <taxon>Suessiales</taxon>
        <taxon>Symbiodiniaceae</taxon>
        <taxon>Durusdinium</taxon>
    </lineage>
</organism>
<evidence type="ECO:0000313" key="3">
    <source>
        <dbReference type="Proteomes" id="UP001642484"/>
    </source>
</evidence>
<name>A0ABP0S7Q2_9DINO</name>
<accession>A0ABP0S7Q2</accession>
<feature type="region of interest" description="Disordered" evidence="1">
    <location>
        <begin position="144"/>
        <end position="172"/>
    </location>
</feature>
<comment type="caution">
    <text evidence="2">The sequence shown here is derived from an EMBL/GenBank/DDBJ whole genome shotgun (WGS) entry which is preliminary data.</text>
</comment>
<keyword evidence="3" id="KW-1185">Reference proteome</keyword>
<dbReference type="Proteomes" id="UP001642484">
    <property type="component" value="Unassembled WGS sequence"/>
</dbReference>
<evidence type="ECO:0000256" key="1">
    <source>
        <dbReference type="SAM" id="MobiDB-lite"/>
    </source>
</evidence>
<protein>
    <recommendedName>
        <fullName evidence="4">39S ribosomal protein L52, mitochondrial</fullName>
    </recommendedName>
</protein>
<reference evidence="2 3" key="1">
    <citation type="submission" date="2024-02" db="EMBL/GenBank/DDBJ databases">
        <authorList>
            <person name="Chen Y."/>
            <person name="Shah S."/>
            <person name="Dougan E. K."/>
            <person name="Thang M."/>
            <person name="Chan C."/>
        </authorList>
    </citation>
    <scope>NUCLEOTIDE SEQUENCE [LARGE SCALE GENOMIC DNA]</scope>
</reference>
<evidence type="ECO:0008006" key="4">
    <source>
        <dbReference type="Google" id="ProtNLM"/>
    </source>
</evidence>
<sequence length="172" mass="19492">MLQLRRVVLVDVAARRGVRTARTWVARPPGASKAAAPADTAADDAPVRALRRSAGGGLPRKAYEIHRQERPRWRWTEIRGEKIYYRHWKYENRVPTEAWLEGGLPKVPKKLGLTAQEAERARHTARTKGLTAEQLRSIVLKAETSEEVEEKERRKGRRHAAPLAPLAPPQCM</sequence>
<gene>
    <name evidence="2" type="ORF">CCMP2556_LOCUS50492</name>
</gene>